<evidence type="ECO:0000259" key="13">
    <source>
        <dbReference type="PROSITE" id="PS50268"/>
    </source>
</evidence>
<dbReference type="GO" id="GO:0005886">
    <property type="term" value="C:plasma membrane"/>
    <property type="evidence" value="ECO:0007669"/>
    <property type="project" value="UniProtKB-SubCell"/>
</dbReference>
<keyword evidence="4" id="KW-0732">Signal</keyword>
<evidence type="ECO:0000256" key="12">
    <source>
        <dbReference type="PROSITE-ProRule" id="PRU00043"/>
    </source>
</evidence>
<organism evidence="14 15">
    <name type="scientific">Lymnaea stagnalis</name>
    <name type="common">Great pond snail</name>
    <name type="synonym">Helix stagnalis</name>
    <dbReference type="NCBI Taxonomy" id="6523"/>
    <lineage>
        <taxon>Eukaryota</taxon>
        <taxon>Metazoa</taxon>
        <taxon>Spiralia</taxon>
        <taxon>Lophotrochozoa</taxon>
        <taxon>Mollusca</taxon>
        <taxon>Gastropoda</taxon>
        <taxon>Heterobranchia</taxon>
        <taxon>Euthyneura</taxon>
        <taxon>Panpulmonata</taxon>
        <taxon>Hygrophila</taxon>
        <taxon>Lymnaeoidea</taxon>
        <taxon>Lymnaeidae</taxon>
        <taxon>Lymnaea</taxon>
    </lineage>
</organism>
<feature type="non-terminal residue" evidence="14">
    <location>
        <position position="253"/>
    </location>
</feature>
<dbReference type="AlphaFoldDB" id="A0AAV2H002"/>
<keyword evidence="7" id="KW-0130">Cell adhesion</keyword>
<evidence type="ECO:0000256" key="4">
    <source>
        <dbReference type="ARBA" id="ARBA00022729"/>
    </source>
</evidence>
<evidence type="ECO:0000256" key="8">
    <source>
        <dbReference type="ARBA" id="ARBA00022989"/>
    </source>
</evidence>
<keyword evidence="3" id="KW-0812">Transmembrane</keyword>
<proteinExistence type="predicted"/>
<dbReference type="EMBL" id="CAXITT010000006">
    <property type="protein sequence ID" value="CAL1526546.1"/>
    <property type="molecule type" value="Genomic_DNA"/>
</dbReference>
<feature type="domain" description="Cadherin" evidence="13">
    <location>
        <begin position="110"/>
        <end position="209"/>
    </location>
</feature>
<dbReference type="PANTHER" id="PTHR24026:SF126">
    <property type="entry name" value="PROTOCADHERIN FAT 4"/>
    <property type="match status" value="1"/>
</dbReference>
<protein>
    <recommendedName>
        <fullName evidence="13">Cadherin domain-containing protein</fullName>
    </recommendedName>
</protein>
<dbReference type="Gene3D" id="2.60.40.60">
    <property type="entry name" value="Cadherins"/>
    <property type="match status" value="2"/>
</dbReference>
<dbReference type="Pfam" id="PF00028">
    <property type="entry name" value="Cadherin"/>
    <property type="match status" value="2"/>
</dbReference>
<evidence type="ECO:0000256" key="2">
    <source>
        <dbReference type="ARBA" id="ARBA00022536"/>
    </source>
</evidence>
<feature type="domain" description="Cadherin" evidence="13">
    <location>
        <begin position="5"/>
        <end position="109"/>
    </location>
</feature>
<evidence type="ECO:0000256" key="6">
    <source>
        <dbReference type="ARBA" id="ARBA00022837"/>
    </source>
</evidence>
<feature type="non-terminal residue" evidence="14">
    <location>
        <position position="1"/>
    </location>
</feature>
<reference evidence="14 15" key="1">
    <citation type="submission" date="2024-04" db="EMBL/GenBank/DDBJ databases">
        <authorList>
            <consortium name="Genoscope - CEA"/>
            <person name="William W."/>
        </authorList>
    </citation>
    <scope>NUCLEOTIDE SEQUENCE [LARGE SCALE GENOMIC DNA]</scope>
</reference>
<keyword evidence="11" id="KW-0325">Glycoprotein</keyword>
<evidence type="ECO:0000256" key="1">
    <source>
        <dbReference type="ARBA" id="ARBA00004167"/>
    </source>
</evidence>
<evidence type="ECO:0000313" key="14">
    <source>
        <dbReference type="EMBL" id="CAL1526546.1"/>
    </source>
</evidence>
<evidence type="ECO:0000313" key="15">
    <source>
        <dbReference type="Proteomes" id="UP001497497"/>
    </source>
</evidence>
<keyword evidence="9" id="KW-0472">Membrane</keyword>
<keyword evidence="8" id="KW-1133">Transmembrane helix</keyword>
<evidence type="ECO:0000256" key="3">
    <source>
        <dbReference type="ARBA" id="ARBA00022692"/>
    </source>
</evidence>
<dbReference type="Proteomes" id="UP001497497">
    <property type="component" value="Unassembled WGS sequence"/>
</dbReference>
<keyword evidence="5" id="KW-0677">Repeat</keyword>
<evidence type="ECO:0000256" key="7">
    <source>
        <dbReference type="ARBA" id="ARBA00022889"/>
    </source>
</evidence>
<keyword evidence="15" id="KW-1185">Reference proteome</keyword>
<accession>A0AAV2H002</accession>
<dbReference type="InterPro" id="IPR002126">
    <property type="entry name" value="Cadherin-like_dom"/>
</dbReference>
<dbReference type="PRINTS" id="PR00205">
    <property type="entry name" value="CADHERIN"/>
</dbReference>
<gene>
    <name evidence="14" type="ORF">GSLYS_00000723001</name>
</gene>
<dbReference type="FunFam" id="2.60.40.60:FF:000020">
    <property type="entry name" value="Dachsous cadherin-related 1b"/>
    <property type="match status" value="1"/>
</dbReference>
<evidence type="ECO:0000256" key="9">
    <source>
        <dbReference type="ARBA" id="ARBA00023136"/>
    </source>
</evidence>
<evidence type="ECO:0000256" key="10">
    <source>
        <dbReference type="ARBA" id="ARBA00023157"/>
    </source>
</evidence>
<dbReference type="CDD" id="cd11304">
    <property type="entry name" value="Cadherin_repeat"/>
    <property type="match status" value="2"/>
</dbReference>
<name>A0AAV2H002_LYMST</name>
<dbReference type="FunFam" id="2.60.40.60:FF:000032">
    <property type="entry name" value="FAT atypical cadherin 1"/>
    <property type="match status" value="1"/>
</dbReference>
<comment type="caution">
    <text evidence="14">The sequence shown here is derived from an EMBL/GenBank/DDBJ whole genome shotgun (WGS) entry which is preliminary data.</text>
</comment>
<dbReference type="InterPro" id="IPR015919">
    <property type="entry name" value="Cadherin-like_sf"/>
</dbReference>
<sequence length="253" mass="27537">NTPHFTYLASTSVPEDLPVGTKVIMVRASDEDSGVNKELLYQINGATASGKFSIEPVHGNIVLEKSLDYEMQKFHQIVVTVRDNGVPPRSVTGTVTVTVTDVNDSPPVCNASVVTVRLPENSLQMLVASVSCTDADSTDTVTYNITEGNDNSFVIDSNTGVITLAQPASLDFETTPLYMLRVSASDGIHIQDVFVKVIVTDVNEYRPDFNPNGPISKMVTEDLSIHEIIYEFNATDRDTSDTVKIYTILNGNS</sequence>
<dbReference type="GO" id="GO:0005509">
    <property type="term" value="F:calcium ion binding"/>
    <property type="evidence" value="ECO:0007669"/>
    <property type="project" value="UniProtKB-UniRule"/>
</dbReference>
<dbReference type="PANTHER" id="PTHR24026">
    <property type="entry name" value="FAT ATYPICAL CADHERIN-RELATED"/>
    <property type="match status" value="1"/>
</dbReference>
<dbReference type="SUPFAM" id="SSF49313">
    <property type="entry name" value="Cadherin-like"/>
    <property type="match status" value="2"/>
</dbReference>
<keyword evidence="10" id="KW-1015">Disulfide bond</keyword>
<keyword evidence="2" id="KW-0245">EGF-like domain</keyword>
<dbReference type="SMART" id="SM00112">
    <property type="entry name" value="CA"/>
    <property type="match status" value="2"/>
</dbReference>
<evidence type="ECO:0000256" key="5">
    <source>
        <dbReference type="ARBA" id="ARBA00022737"/>
    </source>
</evidence>
<comment type="subcellular location">
    <subcellularLocation>
        <location evidence="1">Membrane</location>
        <topology evidence="1">Single-pass membrane protein</topology>
    </subcellularLocation>
</comment>
<dbReference type="PROSITE" id="PS50268">
    <property type="entry name" value="CADHERIN_2"/>
    <property type="match status" value="2"/>
</dbReference>
<dbReference type="GO" id="GO:0007156">
    <property type="term" value="P:homophilic cell adhesion via plasma membrane adhesion molecules"/>
    <property type="evidence" value="ECO:0007669"/>
    <property type="project" value="InterPro"/>
</dbReference>
<keyword evidence="6 12" id="KW-0106">Calcium</keyword>
<evidence type="ECO:0000256" key="11">
    <source>
        <dbReference type="ARBA" id="ARBA00023180"/>
    </source>
</evidence>